<accession>A0ABP4W3U5</accession>
<evidence type="ECO:0000313" key="4">
    <source>
        <dbReference type="Proteomes" id="UP001501057"/>
    </source>
</evidence>
<dbReference type="Proteomes" id="UP001501057">
    <property type="component" value="Unassembled WGS sequence"/>
</dbReference>
<gene>
    <name evidence="3" type="ORF">GCM10009710_27920</name>
</gene>
<comment type="caution">
    <text evidence="3">The sequence shown here is derived from an EMBL/GenBank/DDBJ whole genome shotgun (WGS) entry which is preliminary data.</text>
</comment>
<dbReference type="InterPro" id="IPR020845">
    <property type="entry name" value="AMP-binding_CS"/>
</dbReference>
<dbReference type="InterPro" id="IPR000873">
    <property type="entry name" value="AMP-dep_synth/lig_dom"/>
</dbReference>
<dbReference type="PROSITE" id="PS00455">
    <property type="entry name" value="AMP_BINDING"/>
    <property type="match status" value="1"/>
</dbReference>
<dbReference type="Gene3D" id="3.40.50.12780">
    <property type="entry name" value="N-terminal domain of ligase-like"/>
    <property type="match status" value="1"/>
</dbReference>
<dbReference type="InterPro" id="IPR050237">
    <property type="entry name" value="ATP-dep_AMP-bd_enzyme"/>
</dbReference>
<dbReference type="EMBL" id="BAAAME010000005">
    <property type="protein sequence ID" value="GAA1746318.1"/>
    <property type="molecule type" value="Genomic_DNA"/>
</dbReference>
<dbReference type="InterPro" id="IPR042099">
    <property type="entry name" value="ANL_N_sf"/>
</dbReference>
<dbReference type="SUPFAM" id="SSF56801">
    <property type="entry name" value="Acetyl-CoA synthetase-like"/>
    <property type="match status" value="1"/>
</dbReference>
<dbReference type="InterPro" id="IPR025110">
    <property type="entry name" value="AMP-bd_C"/>
</dbReference>
<dbReference type="PANTHER" id="PTHR43767:SF1">
    <property type="entry name" value="NONRIBOSOMAL PEPTIDE SYNTHASE PES1 (EUROFUNG)-RELATED"/>
    <property type="match status" value="1"/>
</dbReference>
<evidence type="ECO:0000259" key="1">
    <source>
        <dbReference type="Pfam" id="PF00501"/>
    </source>
</evidence>
<dbReference type="InterPro" id="IPR045851">
    <property type="entry name" value="AMP-bd_C_sf"/>
</dbReference>
<organism evidence="3 4">
    <name type="scientific">Aeromicrobium alkaliterrae</name>
    <dbReference type="NCBI Taxonomy" id="302168"/>
    <lineage>
        <taxon>Bacteria</taxon>
        <taxon>Bacillati</taxon>
        <taxon>Actinomycetota</taxon>
        <taxon>Actinomycetes</taxon>
        <taxon>Propionibacteriales</taxon>
        <taxon>Nocardioidaceae</taxon>
        <taxon>Aeromicrobium</taxon>
    </lineage>
</organism>
<protein>
    <submittedName>
        <fullName evidence="3">Fatty acid--CoA ligase</fullName>
    </submittedName>
</protein>
<dbReference type="PANTHER" id="PTHR43767">
    <property type="entry name" value="LONG-CHAIN-FATTY-ACID--COA LIGASE"/>
    <property type="match status" value="1"/>
</dbReference>
<dbReference type="Gene3D" id="3.30.300.30">
    <property type="match status" value="1"/>
</dbReference>
<keyword evidence="3" id="KW-0436">Ligase</keyword>
<feature type="domain" description="AMP-binding enzyme C-terminal" evidence="2">
    <location>
        <begin position="422"/>
        <end position="497"/>
    </location>
</feature>
<proteinExistence type="predicted"/>
<evidence type="ECO:0000313" key="3">
    <source>
        <dbReference type="EMBL" id="GAA1746318.1"/>
    </source>
</evidence>
<dbReference type="RefSeq" id="WP_344202715.1">
    <property type="nucleotide sequence ID" value="NZ_BAAAME010000005.1"/>
</dbReference>
<keyword evidence="4" id="KW-1185">Reference proteome</keyword>
<reference evidence="4" key="1">
    <citation type="journal article" date="2019" name="Int. J. Syst. Evol. Microbiol.">
        <title>The Global Catalogue of Microorganisms (GCM) 10K type strain sequencing project: providing services to taxonomists for standard genome sequencing and annotation.</title>
        <authorList>
            <consortium name="The Broad Institute Genomics Platform"/>
            <consortium name="The Broad Institute Genome Sequencing Center for Infectious Disease"/>
            <person name="Wu L."/>
            <person name="Ma J."/>
        </authorList>
    </citation>
    <scope>NUCLEOTIDE SEQUENCE [LARGE SCALE GENOMIC DNA]</scope>
    <source>
        <strain evidence="4">JCM 13518</strain>
    </source>
</reference>
<dbReference type="Pfam" id="PF00501">
    <property type="entry name" value="AMP-binding"/>
    <property type="match status" value="1"/>
</dbReference>
<feature type="domain" description="AMP-dependent synthetase/ligase" evidence="1">
    <location>
        <begin position="18"/>
        <end position="371"/>
    </location>
</feature>
<dbReference type="Pfam" id="PF13193">
    <property type="entry name" value="AMP-binding_C"/>
    <property type="match status" value="1"/>
</dbReference>
<sequence length="516" mass="55852">MSLHMNVPLHMAAGIREFGRSSPNRDAVVDGDRRLSFAGLDDRSSRLAAGLLDQGLTPGEPVAVLSGNRMEYFEIAAGLAKAGLPMVPLNPKNQASDNAYILGHSEARAIIVDDTLAAGVEGTLDGLSTVVSLTGEVGRDYETFLATSRAVDPFVDVRDDDAFCITYTSGTTGLPKGVVLTHRARVINNYLSALEWGLGPSSSTMAVAPMYHGAGFAFAYAGPQTGGTTAVLRSWNPEQFLEGLVRDRVSTVFLVPTHAQQIRRFVEDPMVKYDLSALKTLYFNAAALPIDLKKWVHEAFPGVGIHELYGSTECAVVTTLRPEESLRKAGSVGHPWFFQQVRLVGEDGQEVGPNEPGELYAKSPMLMKGYLKNEEATREGTDADGFFSVGDIAVRDEEGFISIVDRKKDMIIAGGVNIYPREIEEVVAQHPHVDDVAVVGLPDDVYGERIAAFVVARRGVSLDVAGVEEHVKGGVAKFKVPREWHVVDELPRNPSGKILKRDIRDQHIAHVAASAP</sequence>
<name>A0ABP4W3U5_9ACTN</name>
<evidence type="ECO:0000259" key="2">
    <source>
        <dbReference type="Pfam" id="PF13193"/>
    </source>
</evidence>
<dbReference type="GO" id="GO:0016874">
    <property type="term" value="F:ligase activity"/>
    <property type="evidence" value="ECO:0007669"/>
    <property type="project" value="UniProtKB-KW"/>
</dbReference>